<evidence type="ECO:0000256" key="9">
    <source>
        <dbReference type="ARBA" id="ARBA00023159"/>
    </source>
</evidence>
<feature type="domain" description="CBP/p300-type HAT" evidence="16">
    <location>
        <begin position="1"/>
        <end position="71"/>
    </location>
</feature>
<evidence type="ECO:0000256" key="4">
    <source>
        <dbReference type="ARBA" id="ARBA00022723"/>
    </source>
</evidence>
<keyword evidence="10" id="KW-0804">Transcription</keyword>
<evidence type="ECO:0000313" key="17">
    <source>
        <dbReference type="EMBL" id="GMI41264.1"/>
    </source>
</evidence>
<evidence type="ECO:0000256" key="11">
    <source>
        <dbReference type="ARBA" id="ARBA00023242"/>
    </source>
</evidence>
<dbReference type="Gene3D" id="1.20.1020.10">
    <property type="entry name" value="TAZ domain"/>
    <property type="match status" value="1"/>
</dbReference>
<reference evidence="18" key="1">
    <citation type="journal article" date="2023" name="Commun. Biol.">
        <title>Genome analysis of Parmales, the sister group of diatoms, reveals the evolutionary specialization of diatoms from phago-mixotrophs to photoautotrophs.</title>
        <authorList>
            <person name="Ban H."/>
            <person name="Sato S."/>
            <person name="Yoshikawa S."/>
            <person name="Yamada K."/>
            <person name="Nakamura Y."/>
            <person name="Ichinomiya M."/>
            <person name="Sato N."/>
            <person name="Blanc-Mathieu R."/>
            <person name="Endo H."/>
            <person name="Kuwata A."/>
            <person name="Ogata H."/>
        </authorList>
    </citation>
    <scope>NUCLEOTIDE SEQUENCE [LARGE SCALE GENOMIC DNA]</scope>
</reference>
<feature type="domain" description="ZZ-type" evidence="15">
    <location>
        <begin position="73"/>
        <end position="127"/>
    </location>
</feature>
<evidence type="ECO:0000256" key="3">
    <source>
        <dbReference type="ARBA" id="ARBA00022679"/>
    </source>
</evidence>
<dbReference type="Gene3D" id="3.30.60.90">
    <property type="match status" value="1"/>
</dbReference>
<evidence type="ECO:0000259" key="16">
    <source>
        <dbReference type="PROSITE" id="PS51727"/>
    </source>
</evidence>
<sequence length="245" mass="28558">LAILPNKLRDPRTGRMCDVLDDDSETMDCEHLNSRQQFLNLCQGNHYQNNTLRNAKHTSMMVLWHLHNREAPKFVQQCSKCNREILLGYRYHCNVCNDYDVCQDCMHTTMKDQPHWHTLTPIRIKEEEATEKQKKERARSIQLHMQLLAHAAACASPDCPSANCSKMKGLLEHGKTCQKQAKGGCHVCKRIWALLQLHARQCKNNNCKVPSCNVIRENARRIMLQQQAMDDRRRMMMNQSYAVKR</sequence>
<dbReference type="Pfam" id="PF02135">
    <property type="entry name" value="zf-TAZ"/>
    <property type="match status" value="1"/>
</dbReference>
<evidence type="ECO:0000256" key="10">
    <source>
        <dbReference type="ARBA" id="ARBA00023163"/>
    </source>
</evidence>
<gene>
    <name evidence="17" type="ORF">TrCOL_g10216</name>
</gene>
<evidence type="ECO:0000259" key="14">
    <source>
        <dbReference type="PROSITE" id="PS50134"/>
    </source>
</evidence>
<evidence type="ECO:0000256" key="12">
    <source>
        <dbReference type="ARBA" id="ARBA00048017"/>
    </source>
</evidence>
<dbReference type="GO" id="GO:0005634">
    <property type="term" value="C:nucleus"/>
    <property type="evidence" value="ECO:0007669"/>
    <property type="project" value="UniProtKB-SubCell"/>
</dbReference>
<comment type="subcellular location">
    <subcellularLocation>
        <location evidence="1">Nucleus</location>
    </subcellularLocation>
</comment>
<dbReference type="PANTHER" id="PTHR13808:SF1">
    <property type="entry name" value="HISTONE ACETYLTRANSFERASE"/>
    <property type="match status" value="1"/>
</dbReference>
<evidence type="ECO:0000256" key="2">
    <source>
        <dbReference type="ARBA" id="ARBA00013184"/>
    </source>
</evidence>
<dbReference type="SMART" id="SM00291">
    <property type="entry name" value="ZnF_ZZ"/>
    <property type="match status" value="1"/>
</dbReference>
<dbReference type="PANTHER" id="PTHR13808">
    <property type="entry name" value="CBP/P300-RELATED"/>
    <property type="match status" value="1"/>
</dbReference>
<protein>
    <recommendedName>
        <fullName evidence="2">histone acetyltransferase</fullName>
        <ecNumber evidence="2">2.3.1.48</ecNumber>
    </recommendedName>
</protein>
<evidence type="ECO:0000256" key="7">
    <source>
        <dbReference type="ARBA" id="ARBA00022853"/>
    </source>
</evidence>
<comment type="caution">
    <text evidence="17">The sequence shown here is derived from an EMBL/GenBank/DDBJ whole genome shotgun (WGS) entry which is preliminary data.</text>
</comment>
<dbReference type="InterPro" id="IPR031162">
    <property type="entry name" value="CBP_P300_HAT"/>
</dbReference>
<keyword evidence="7" id="KW-0156">Chromatin regulator</keyword>
<dbReference type="EC" id="2.3.1.48" evidence="2"/>
<dbReference type="Pfam" id="PF00569">
    <property type="entry name" value="ZZ"/>
    <property type="match status" value="1"/>
</dbReference>
<dbReference type="AlphaFoldDB" id="A0A9W7GCL3"/>
<dbReference type="GO" id="GO:0000123">
    <property type="term" value="C:histone acetyltransferase complex"/>
    <property type="evidence" value="ECO:0007669"/>
    <property type="project" value="TreeGrafter"/>
</dbReference>
<evidence type="ECO:0000259" key="15">
    <source>
        <dbReference type="PROSITE" id="PS50135"/>
    </source>
</evidence>
<dbReference type="GO" id="GO:0045944">
    <property type="term" value="P:positive regulation of transcription by RNA polymerase II"/>
    <property type="evidence" value="ECO:0007669"/>
    <property type="project" value="TreeGrafter"/>
</dbReference>
<keyword evidence="18" id="KW-1185">Reference proteome</keyword>
<dbReference type="GO" id="GO:0031490">
    <property type="term" value="F:chromatin DNA binding"/>
    <property type="evidence" value="ECO:0007669"/>
    <property type="project" value="TreeGrafter"/>
</dbReference>
<comment type="catalytic activity">
    <reaction evidence="12">
        <text>L-lysyl-[protein] + acetyl-CoA = N(6)-acetyl-L-lysyl-[protein] + CoA + H(+)</text>
        <dbReference type="Rhea" id="RHEA:45948"/>
        <dbReference type="Rhea" id="RHEA-COMP:9752"/>
        <dbReference type="Rhea" id="RHEA-COMP:10731"/>
        <dbReference type="ChEBI" id="CHEBI:15378"/>
        <dbReference type="ChEBI" id="CHEBI:29969"/>
        <dbReference type="ChEBI" id="CHEBI:57287"/>
        <dbReference type="ChEBI" id="CHEBI:57288"/>
        <dbReference type="ChEBI" id="CHEBI:61930"/>
        <dbReference type="EC" id="2.3.1.48"/>
    </reaction>
</comment>
<dbReference type="PROSITE" id="PS51727">
    <property type="entry name" value="CBP_P300_HAT"/>
    <property type="match status" value="1"/>
</dbReference>
<keyword evidence="5 13" id="KW-0863">Zinc-finger</keyword>
<keyword evidence="3" id="KW-0808">Transferase</keyword>
<dbReference type="SUPFAM" id="SSF57933">
    <property type="entry name" value="TAZ domain"/>
    <property type="match status" value="1"/>
</dbReference>
<proteinExistence type="predicted"/>
<dbReference type="InterPro" id="IPR000197">
    <property type="entry name" value="Znf_TAZ"/>
</dbReference>
<dbReference type="Proteomes" id="UP001165065">
    <property type="component" value="Unassembled WGS sequence"/>
</dbReference>
<dbReference type="GO" id="GO:0003713">
    <property type="term" value="F:transcription coactivator activity"/>
    <property type="evidence" value="ECO:0007669"/>
    <property type="project" value="TreeGrafter"/>
</dbReference>
<evidence type="ECO:0000256" key="13">
    <source>
        <dbReference type="PROSITE-ProRule" id="PRU00228"/>
    </source>
</evidence>
<dbReference type="PROSITE" id="PS50135">
    <property type="entry name" value="ZF_ZZ_2"/>
    <property type="match status" value="1"/>
</dbReference>
<dbReference type="PROSITE" id="PS01357">
    <property type="entry name" value="ZF_ZZ_1"/>
    <property type="match status" value="1"/>
</dbReference>
<keyword evidence="4" id="KW-0479">Metal-binding</keyword>
<dbReference type="InterPro" id="IPR035898">
    <property type="entry name" value="TAZ_dom_sf"/>
</dbReference>
<dbReference type="SUPFAM" id="SSF57850">
    <property type="entry name" value="RING/U-box"/>
    <property type="match status" value="1"/>
</dbReference>
<organism evidence="17 18">
    <name type="scientific">Triparma columacea</name>
    <dbReference type="NCBI Taxonomy" id="722753"/>
    <lineage>
        <taxon>Eukaryota</taxon>
        <taxon>Sar</taxon>
        <taxon>Stramenopiles</taxon>
        <taxon>Ochrophyta</taxon>
        <taxon>Bolidophyceae</taxon>
        <taxon>Parmales</taxon>
        <taxon>Triparmaceae</taxon>
        <taxon>Triparma</taxon>
    </lineage>
</organism>
<evidence type="ECO:0000256" key="1">
    <source>
        <dbReference type="ARBA" id="ARBA00004123"/>
    </source>
</evidence>
<dbReference type="GO" id="GO:0008270">
    <property type="term" value="F:zinc ion binding"/>
    <property type="evidence" value="ECO:0007669"/>
    <property type="project" value="UniProtKB-KW"/>
</dbReference>
<keyword evidence="11" id="KW-0539">Nucleus</keyword>
<dbReference type="PROSITE" id="PS50134">
    <property type="entry name" value="ZF_TAZ"/>
    <property type="match status" value="1"/>
</dbReference>
<dbReference type="SMART" id="SM00551">
    <property type="entry name" value="ZnF_TAZ"/>
    <property type="match status" value="1"/>
</dbReference>
<evidence type="ECO:0000256" key="6">
    <source>
        <dbReference type="ARBA" id="ARBA00022833"/>
    </source>
</evidence>
<dbReference type="GO" id="GO:0005667">
    <property type="term" value="C:transcription regulator complex"/>
    <property type="evidence" value="ECO:0007669"/>
    <property type="project" value="TreeGrafter"/>
</dbReference>
<keyword evidence="6" id="KW-0862">Zinc</keyword>
<dbReference type="GO" id="GO:0004402">
    <property type="term" value="F:histone acetyltransferase activity"/>
    <property type="evidence" value="ECO:0007669"/>
    <property type="project" value="InterPro"/>
</dbReference>
<dbReference type="OrthoDB" id="899at2759"/>
<dbReference type="InterPro" id="IPR000433">
    <property type="entry name" value="Znf_ZZ"/>
</dbReference>
<evidence type="ECO:0000256" key="8">
    <source>
        <dbReference type="ARBA" id="ARBA00023015"/>
    </source>
</evidence>
<dbReference type="EMBL" id="BRYA01001280">
    <property type="protein sequence ID" value="GMI41264.1"/>
    <property type="molecule type" value="Genomic_DNA"/>
</dbReference>
<dbReference type="InterPro" id="IPR013178">
    <property type="entry name" value="Histone_AcTrfase_Rtt109/CBP"/>
</dbReference>
<keyword evidence="9" id="KW-0010">Activator</keyword>
<name>A0A9W7GCL3_9STRA</name>
<evidence type="ECO:0000256" key="5">
    <source>
        <dbReference type="ARBA" id="ARBA00022771"/>
    </source>
</evidence>
<accession>A0A9W7GCL3</accession>
<feature type="non-terminal residue" evidence="17">
    <location>
        <position position="1"/>
    </location>
</feature>
<evidence type="ECO:0000313" key="18">
    <source>
        <dbReference type="Proteomes" id="UP001165065"/>
    </source>
</evidence>
<dbReference type="InterPro" id="IPR043145">
    <property type="entry name" value="Znf_ZZ_sf"/>
</dbReference>
<feature type="domain" description="TAZ-type" evidence="14">
    <location>
        <begin position="134"/>
        <end position="215"/>
    </location>
</feature>
<keyword evidence="8" id="KW-0805">Transcription regulation</keyword>